<dbReference type="InterPro" id="IPR025110">
    <property type="entry name" value="AMP-bd_C"/>
</dbReference>
<dbReference type="Pfam" id="PF00501">
    <property type="entry name" value="AMP-binding"/>
    <property type="match status" value="1"/>
</dbReference>
<accession>A0A0M9VRE9</accession>
<sequence>MLHSSPYKPLEIPEDLSVPDFVLQATSDQDEAMPLLYPCPQTTRKSTTPISLGQVRAQAKAMATSLLSPHIEGGAWKRGDVIVVYSENQHDYLLAVLGVMMSGGVAALSNPMYKPDEMRHVFDLTKPRAILASVATYEKAVQAAKSYEELCKHDITVYVFDEDHERSYLKLLVEPGMKLYNDGDDAVHRVPFSPKEQDAIYCFSSGTSGLPKAVRLSHFNLIANAIQMTATLGGRINKPSEKFMQWYDQPEAPIQDGKNEIHYSILPQFHCYGMLTSLINLHTLTPAVIAARFSPETFFSTVEEFHVTFAFVVPPIMIALVRSPLAKKYDLSSIKSLASGAASLSKELCELVRDKYGLHVTDGYGMTEMSPIIALQTQRDLQYHKLNVGRLVSNTEAYVIDVNTGKKVGVNKPGELLVRGPQMMQGYLGNEKANQSAFAMDDEDSGRFLRTGDIVSFDDKGYITIHDRVKDIIKYNGYQIAASEIEAIINSIPHVLESAVVGKIVKEDVAKNELPWAFIVLRSDAPDMSEEKRSEEVISYVNERVAGYKKLRGITWTDQLPRSAAGKVLKRELRDQLSLD</sequence>
<organism evidence="3 4">
    <name type="scientific">Malassezia pachydermatis</name>
    <dbReference type="NCBI Taxonomy" id="77020"/>
    <lineage>
        <taxon>Eukaryota</taxon>
        <taxon>Fungi</taxon>
        <taxon>Dikarya</taxon>
        <taxon>Basidiomycota</taxon>
        <taxon>Ustilaginomycotina</taxon>
        <taxon>Malasseziomycetes</taxon>
        <taxon>Malasseziales</taxon>
        <taxon>Malasseziaceae</taxon>
        <taxon>Malassezia</taxon>
    </lineage>
</organism>
<evidence type="ECO:0000313" key="3">
    <source>
        <dbReference type="EMBL" id="KOS16519.1"/>
    </source>
</evidence>
<dbReference type="PANTHER" id="PTHR24096">
    <property type="entry name" value="LONG-CHAIN-FATTY-ACID--COA LIGASE"/>
    <property type="match status" value="1"/>
</dbReference>
<name>A0A0M9VRE9_9BASI</name>
<dbReference type="Gene3D" id="3.30.300.30">
    <property type="match status" value="1"/>
</dbReference>
<feature type="domain" description="AMP-binding enzyme C-terminal" evidence="2">
    <location>
        <begin position="484"/>
        <end position="567"/>
    </location>
</feature>
<dbReference type="PROSITE" id="PS00455">
    <property type="entry name" value="AMP_BINDING"/>
    <property type="match status" value="1"/>
</dbReference>
<dbReference type="RefSeq" id="XP_017994151.1">
    <property type="nucleotide sequence ID" value="XM_018137472.1"/>
</dbReference>
<dbReference type="Pfam" id="PF13193">
    <property type="entry name" value="AMP-binding_C"/>
    <property type="match status" value="1"/>
</dbReference>
<evidence type="ECO:0000313" key="4">
    <source>
        <dbReference type="Proteomes" id="UP000037751"/>
    </source>
</evidence>
<keyword evidence="4" id="KW-1185">Reference proteome</keyword>
<evidence type="ECO:0000259" key="1">
    <source>
        <dbReference type="Pfam" id="PF00501"/>
    </source>
</evidence>
<dbReference type="InterPro" id="IPR020845">
    <property type="entry name" value="AMP-binding_CS"/>
</dbReference>
<dbReference type="InterPro" id="IPR000873">
    <property type="entry name" value="AMP-dep_synth/lig_dom"/>
</dbReference>
<dbReference type="OrthoDB" id="1898221at2759"/>
<dbReference type="VEuPathDB" id="FungiDB:Malapachy_2991"/>
<comment type="caution">
    <text evidence="3">The sequence shown here is derived from an EMBL/GenBank/DDBJ whole genome shotgun (WGS) entry which is preliminary data.</text>
</comment>
<protein>
    <submittedName>
        <fullName evidence="3">4-coumarate-ligase</fullName>
    </submittedName>
</protein>
<dbReference type="AlphaFoldDB" id="A0A0M9VRE9"/>
<dbReference type="InterPro" id="IPR045851">
    <property type="entry name" value="AMP-bd_C_sf"/>
</dbReference>
<dbReference type="STRING" id="77020.A0A0M9VRE9"/>
<dbReference type="GeneID" id="28729348"/>
<dbReference type="InterPro" id="IPR042099">
    <property type="entry name" value="ANL_N_sf"/>
</dbReference>
<gene>
    <name evidence="3" type="ORF">Malapachy_2991</name>
</gene>
<dbReference type="EMBL" id="LGAV01000001">
    <property type="protein sequence ID" value="KOS16519.1"/>
    <property type="molecule type" value="Genomic_DNA"/>
</dbReference>
<dbReference type="GO" id="GO:0016405">
    <property type="term" value="F:CoA-ligase activity"/>
    <property type="evidence" value="ECO:0007669"/>
    <property type="project" value="TreeGrafter"/>
</dbReference>
<reference evidence="3 4" key="1">
    <citation type="submission" date="2015-07" db="EMBL/GenBank/DDBJ databases">
        <title>Draft Genome Sequence of Malassezia furfur CBS1878 and Malassezia pachydermatis CBS1879.</title>
        <authorList>
            <person name="Triana S."/>
            <person name="Ohm R."/>
            <person name="Gonzalez A."/>
            <person name="DeCock H."/>
            <person name="Restrepo S."/>
            <person name="Celis A."/>
        </authorList>
    </citation>
    <scope>NUCLEOTIDE SEQUENCE [LARGE SCALE GENOMIC DNA]</scope>
    <source>
        <strain evidence="3 4">CBS 1879</strain>
    </source>
</reference>
<dbReference type="Gene3D" id="3.40.50.12780">
    <property type="entry name" value="N-terminal domain of ligase-like"/>
    <property type="match status" value="1"/>
</dbReference>
<dbReference type="Proteomes" id="UP000037751">
    <property type="component" value="Unassembled WGS sequence"/>
</dbReference>
<proteinExistence type="predicted"/>
<feature type="domain" description="AMP-dependent synthetase/ligase" evidence="1">
    <location>
        <begin position="49"/>
        <end position="428"/>
    </location>
</feature>
<evidence type="ECO:0000259" key="2">
    <source>
        <dbReference type="Pfam" id="PF13193"/>
    </source>
</evidence>
<dbReference type="SUPFAM" id="SSF56801">
    <property type="entry name" value="Acetyl-CoA synthetase-like"/>
    <property type="match status" value="1"/>
</dbReference>
<dbReference type="PANTHER" id="PTHR24096:SF422">
    <property type="entry name" value="BCDNA.GH02901"/>
    <property type="match status" value="1"/>
</dbReference>
<keyword evidence="3" id="KW-0436">Ligase</keyword>